<protein>
    <submittedName>
        <fullName evidence="1">Uncharacterized protein</fullName>
    </submittedName>
</protein>
<dbReference type="Proteomes" id="UP000635245">
    <property type="component" value="Unassembled WGS sequence"/>
</dbReference>
<evidence type="ECO:0000313" key="1">
    <source>
        <dbReference type="EMBL" id="MBK1785993.1"/>
    </source>
</evidence>
<proteinExistence type="predicted"/>
<dbReference type="RefSeq" id="WP_200318985.1">
    <property type="nucleotide sequence ID" value="NZ_JAENJH010000003.1"/>
</dbReference>
<comment type="caution">
    <text evidence="1">The sequence shown here is derived from an EMBL/GenBank/DDBJ whole genome shotgun (WGS) entry which is preliminary data.</text>
</comment>
<gene>
    <name evidence="1" type="ORF">JHE00_16810</name>
</gene>
<name>A0A934QVB6_9PSEU</name>
<keyword evidence="2" id="KW-1185">Reference proteome</keyword>
<organism evidence="1 2">
    <name type="scientific">Prauserella cavernicola</name>
    <dbReference type="NCBI Taxonomy" id="2800127"/>
    <lineage>
        <taxon>Bacteria</taxon>
        <taxon>Bacillati</taxon>
        <taxon>Actinomycetota</taxon>
        <taxon>Actinomycetes</taxon>
        <taxon>Pseudonocardiales</taxon>
        <taxon>Pseudonocardiaceae</taxon>
        <taxon>Prauserella</taxon>
    </lineage>
</organism>
<sequence>MSLRIGAIIGRYLDAHRLMGAAMGDPEIDAMSSVATALADLEDEARHRILRWAADRYGIAMSPSMRGADSSVSNGSNLGGASDVTEEEIAEEAPAYQHFAELFAAASPKSNEDKALVAAYWAQVHEGQDSWASRRLNSELKNLGHSIANITDALSSNMRKKPQRVIQLKKSGNSRQSTKTYKVTHEGLVYVQGMLRGESDV</sequence>
<reference evidence="1" key="1">
    <citation type="submission" date="2020-12" db="EMBL/GenBank/DDBJ databases">
        <title>Prauserella sp. ASG 168, a novel actinomycete isolated from cave rock.</title>
        <authorList>
            <person name="Suriyachadkun C."/>
        </authorList>
    </citation>
    <scope>NUCLEOTIDE SEQUENCE</scope>
    <source>
        <strain evidence="1">ASG 168</strain>
    </source>
</reference>
<dbReference type="EMBL" id="JAENJH010000003">
    <property type="protein sequence ID" value="MBK1785993.1"/>
    <property type="molecule type" value="Genomic_DNA"/>
</dbReference>
<accession>A0A934QVB6</accession>
<dbReference type="AlphaFoldDB" id="A0A934QVB6"/>
<evidence type="ECO:0000313" key="2">
    <source>
        <dbReference type="Proteomes" id="UP000635245"/>
    </source>
</evidence>